<gene>
    <name evidence="3" type="ORF">URODEC1_LOCUS14125</name>
</gene>
<dbReference type="InterPro" id="IPR045501">
    <property type="entry name" value="DUF6490"/>
</dbReference>
<reference evidence="3 4" key="2">
    <citation type="submission" date="2024-10" db="EMBL/GenBank/DDBJ databases">
        <authorList>
            <person name="Ryan C."/>
        </authorList>
    </citation>
    <scope>NUCLEOTIDE SEQUENCE [LARGE SCALE GENOMIC DNA]</scope>
</reference>
<dbReference type="AlphaFoldDB" id="A0ABC8WL76"/>
<sequence length="183" mass="19759">MDETSSRVALIVPAPAADPDHAQQQGRRRTAALTVACASRVFVIALMGSGVAPMAWRARRDPVELAVVAGPCALLAALFLCQHRAERLAPDSPPGERRRLHVAALVLSTLIFGLVAYQLSRGMPAAQAIALWSLMCVLVLAFFYVIVLRKDPQYQELGGVDRDADAGDDRKAFKTARPTDDLV</sequence>
<name>A0ABC8WL76_9POAL</name>
<dbReference type="Proteomes" id="UP001497457">
    <property type="component" value="Chromosome 12b"/>
</dbReference>
<dbReference type="PANTHER" id="PTHR46610">
    <property type="entry name" value="OS05G0181300 PROTEIN"/>
    <property type="match status" value="1"/>
</dbReference>
<dbReference type="PANTHER" id="PTHR46610:SF20">
    <property type="entry name" value="OS05G0181300 PROTEIN"/>
    <property type="match status" value="1"/>
</dbReference>
<feature type="transmembrane region" description="Helical" evidence="2">
    <location>
        <begin position="62"/>
        <end position="81"/>
    </location>
</feature>
<organism evidence="3 4">
    <name type="scientific">Urochloa decumbens</name>
    <dbReference type="NCBI Taxonomy" id="240449"/>
    <lineage>
        <taxon>Eukaryota</taxon>
        <taxon>Viridiplantae</taxon>
        <taxon>Streptophyta</taxon>
        <taxon>Embryophyta</taxon>
        <taxon>Tracheophyta</taxon>
        <taxon>Spermatophyta</taxon>
        <taxon>Magnoliopsida</taxon>
        <taxon>Liliopsida</taxon>
        <taxon>Poales</taxon>
        <taxon>Poaceae</taxon>
        <taxon>PACMAD clade</taxon>
        <taxon>Panicoideae</taxon>
        <taxon>Panicodae</taxon>
        <taxon>Paniceae</taxon>
        <taxon>Melinidinae</taxon>
        <taxon>Urochloa</taxon>
    </lineage>
</organism>
<evidence type="ECO:0000256" key="1">
    <source>
        <dbReference type="SAM" id="MobiDB-lite"/>
    </source>
</evidence>
<feature type="transmembrane region" description="Helical" evidence="2">
    <location>
        <begin position="102"/>
        <end position="119"/>
    </location>
</feature>
<feature type="transmembrane region" description="Helical" evidence="2">
    <location>
        <begin position="31"/>
        <end position="56"/>
    </location>
</feature>
<protein>
    <submittedName>
        <fullName evidence="3">Uncharacterized protein</fullName>
    </submittedName>
</protein>
<feature type="region of interest" description="Disordered" evidence="1">
    <location>
        <begin position="159"/>
        <end position="183"/>
    </location>
</feature>
<accession>A0ABC8WL76</accession>
<reference evidence="4" key="1">
    <citation type="submission" date="2024-06" db="EMBL/GenBank/DDBJ databases">
        <authorList>
            <person name="Ryan C."/>
        </authorList>
    </citation>
    <scope>NUCLEOTIDE SEQUENCE [LARGE SCALE GENOMIC DNA]</scope>
</reference>
<keyword evidence="2" id="KW-0812">Transmembrane</keyword>
<keyword evidence="2" id="KW-0472">Membrane</keyword>
<proteinExistence type="predicted"/>
<keyword evidence="2" id="KW-1133">Transmembrane helix</keyword>
<feature type="transmembrane region" description="Helical" evidence="2">
    <location>
        <begin position="125"/>
        <end position="147"/>
    </location>
</feature>
<dbReference type="EMBL" id="OZ075122">
    <property type="protein sequence ID" value="CAL4910066.1"/>
    <property type="molecule type" value="Genomic_DNA"/>
</dbReference>
<keyword evidence="4" id="KW-1185">Reference proteome</keyword>
<evidence type="ECO:0000256" key="2">
    <source>
        <dbReference type="SAM" id="Phobius"/>
    </source>
</evidence>
<evidence type="ECO:0000313" key="3">
    <source>
        <dbReference type="EMBL" id="CAL4910066.1"/>
    </source>
</evidence>
<dbReference type="Pfam" id="PF20100">
    <property type="entry name" value="DUF6490"/>
    <property type="match status" value="1"/>
</dbReference>
<evidence type="ECO:0000313" key="4">
    <source>
        <dbReference type="Proteomes" id="UP001497457"/>
    </source>
</evidence>